<reference evidence="1 2" key="1">
    <citation type="submission" date="2019-02" db="EMBL/GenBank/DDBJ databases">
        <title>Pedobacter sp. RP-1-13 sp. nov., isolated from Arctic soil.</title>
        <authorList>
            <person name="Dahal R.H."/>
        </authorList>
    </citation>
    <scope>NUCLEOTIDE SEQUENCE [LARGE SCALE GENOMIC DNA]</scope>
    <source>
        <strain evidence="1 2">RP-1-13</strain>
    </source>
</reference>
<evidence type="ECO:0000313" key="1">
    <source>
        <dbReference type="EMBL" id="TCC90594.1"/>
    </source>
</evidence>
<evidence type="ECO:0008006" key="3">
    <source>
        <dbReference type="Google" id="ProtNLM"/>
    </source>
</evidence>
<dbReference type="SUPFAM" id="SSF52833">
    <property type="entry name" value="Thioredoxin-like"/>
    <property type="match status" value="1"/>
</dbReference>
<dbReference type="EMBL" id="SJSK01000003">
    <property type="protein sequence ID" value="TCC90594.1"/>
    <property type="molecule type" value="Genomic_DNA"/>
</dbReference>
<accession>A0A4R0MXA8</accession>
<sequence length="204" mass="24013">MKPKPRITIYLFLFSFISLFFDISCSRDRDNRKPINSANLKDVFFNNYVRLIVPSDGKLIDQSTILIDTNLVERKIGQLAKKKHTLVFRYSASDCEMCVNSVFKIIKEENNKLINDNILIVTDSYSSRDFIVKTKYLNFFLPIYDVKEPIKGLGLPLEGKNLPFFFILGPDNRISKIFFPYKEYPDKTREYFSYINTFIKEKHD</sequence>
<evidence type="ECO:0000313" key="2">
    <source>
        <dbReference type="Proteomes" id="UP000292884"/>
    </source>
</evidence>
<dbReference type="RefSeq" id="WP_131553991.1">
    <property type="nucleotide sequence ID" value="NZ_SJSK01000003.1"/>
</dbReference>
<dbReference type="InterPro" id="IPR036249">
    <property type="entry name" value="Thioredoxin-like_sf"/>
</dbReference>
<name>A0A4R0MXA8_9SPHI</name>
<dbReference type="AlphaFoldDB" id="A0A4R0MXA8"/>
<gene>
    <name evidence="1" type="ORF">EZ428_15115</name>
</gene>
<comment type="caution">
    <text evidence="1">The sequence shown here is derived from an EMBL/GenBank/DDBJ whole genome shotgun (WGS) entry which is preliminary data.</text>
</comment>
<keyword evidence="2" id="KW-1185">Reference proteome</keyword>
<proteinExistence type="predicted"/>
<dbReference type="OrthoDB" id="677754at2"/>
<organism evidence="1 2">
    <name type="scientific">Pedobacter frigiditerrae</name>
    <dbReference type="NCBI Taxonomy" id="2530452"/>
    <lineage>
        <taxon>Bacteria</taxon>
        <taxon>Pseudomonadati</taxon>
        <taxon>Bacteroidota</taxon>
        <taxon>Sphingobacteriia</taxon>
        <taxon>Sphingobacteriales</taxon>
        <taxon>Sphingobacteriaceae</taxon>
        <taxon>Pedobacter</taxon>
    </lineage>
</organism>
<dbReference type="Proteomes" id="UP000292884">
    <property type="component" value="Unassembled WGS sequence"/>
</dbReference>
<protein>
    <recommendedName>
        <fullName evidence="3">AhpC/TSA family protein</fullName>
    </recommendedName>
</protein>